<dbReference type="GO" id="GO:0005524">
    <property type="term" value="F:ATP binding"/>
    <property type="evidence" value="ECO:0007669"/>
    <property type="project" value="UniProtKB-KW"/>
</dbReference>
<dbReference type="PANTHER" id="PTHR24220:SF685">
    <property type="entry name" value="ABC TRANSPORTER RELATED"/>
    <property type="match status" value="1"/>
</dbReference>
<evidence type="ECO:0000313" key="5">
    <source>
        <dbReference type="EMBL" id="GAA1073700.1"/>
    </source>
</evidence>
<name>A0ABP4DVF4_9ACTN</name>
<dbReference type="InterPro" id="IPR003593">
    <property type="entry name" value="AAA+_ATPase"/>
</dbReference>
<organism evidence="5 6">
    <name type="scientific">Kitasatospora arboriphila</name>
    <dbReference type="NCBI Taxonomy" id="258052"/>
    <lineage>
        <taxon>Bacteria</taxon>
        <taxon>Bacillati</taxon>
        <taxon>Actinomycetota</taxon>
        <taxon>Actinomycetes</taxon>
        <taxon>Kitasatosporales</taxon>
        <taxon>Streptomycetaceae</taxon>
        <taxon>Kitasatospora</taxon>
    </lineage>
</organism>
<dbReference type="PANTHER" id="PTHR24220">
    <property type="entry name" value="IMPORT ATP-BINDING PROTEIN"/>
    <property type="match status" value="1"/>
</dbReference>
<dbReference type="SMART" id="SM00382">
    <property type="entry name" value="AAA"/>
    <property type="match status" value="1"/>
</dbReference>
<keyword evidence="2" id="KW-0547">Nucleotide-binding</keyword>
<dbReference type="InterPro" id="IPR003439">
    <property type="entry name" value="ABC_transporter-like_ATP-bd"/>
</dbReference>
<feature type="domain" description="ABC transporter" evidence="4">
    <location>
        <begin position="11"/>
        <end position="251"/>
    </location>
</feature>
<dbReference type="InterPro" id="IPR017871">
    <property type="entry name" value="ABC_transporter-like_CS"/>
</dbReference>
<evidence type="ECO:0000256" key="1">
    <source>
        <dbReference type="ARBA" id="ARBA00022448"/>
    </source>
</evidence>
<evidence type="ECO:0000259" key="4">
    <source>
        <dbReference type="PROSITE" id="PS50893"/>
    </source>
</evidence>
<keyword evidence="1" id="KW-0813">Transport</keyword>
<reference evidence="6" key="1">
    <citation type="journal article" date="2019" name="Int. J. Syst. Evol. Microbiol.">
        <title>The Global Catalogue of Microorganisms (GCM) 10K type strain sequencing project: providing services to taxonomists for standard genome sequencing and annotation.</title>
        <authorList>
            <consortium name="The Broad Institute Genomics Platform"/>
            <consortium name="The Broad Institute Genome Sequencing Center for Infectious Disease"/>
            <person name="Wu L."/>
            <person name="Ma J."/>
        </authorList>
    </citation>
    <scope>NUCLEOTIDE SEQUENCE [LARGE SCALE GENOMIC DNA]</scope>
    <source>
        <strain evidence="6">JCM 13002</strain>
    </source>
</reference>
<dbReference type="CDD" id="cd03255">
    <property type="entry name" value="ABC_MJ0796_LolCDE_FtsE"/>
    <property type="match status" value="1"/>
</dbReference>
<dbReference type="Pfam" id="PF00005">
    <property type="entry name" value="ABC_tran"/>
    <property type="match status" value="1"/>
</dbReference>
<protein>
    <submittedName>
        <fullName evidence="5">ABC transporter ATP-binding protein</fullName>
    </submittedName>
</protein>
<dbReference type="InterPro" id="IPR015854">
    <property type="entry name" value="ABC_transpr_LolD-like"/>
</dbReference>
<dbReference type="InterPro" id="IPR027417">
    <property type="entry name" value="P-loop_NTPase"/>
</dbReference>
<dbReference type="PROSITE" id="PS00211">
    <property type="entry name" value="ABC_TRANSPORTER_1"/>
    <property type="match status" value="1"/>
</dbReference>
<sequence length="252" mass="26577">MTGQDTAVPVLRATGLVKTHRAARGGAEVKAVRGVDLTVGRGDFVAVTGPSGAGKSTLLHLLAGLRRPDAGEIHLDGRRVDTLREADWAVLRRRRIGIVFQTGNLVSDLTVADNVELPALLAGHSARTARERREELLADLGLADRADAAPGDLSGGERQRAALARALVNDPDLLFADEPTGSLDSRSAREVLALLTRHHAKGRTIVLVTHDARVAGSADRVVSLFDGLITDDTRIDDTPPARGVGDVLDLGG</sequence>
<dbReference type="Gene3D" id="3.40.50.300">
    <property type="entry name" value="P-loop containing nucleotide triphosphate hydrolases"/>
    <property type="match status" value="1"/>
</dbReference>
<proteinExistence type="predicted"/>
<comment type="caution">
    <text evidence="5">The sequence shown here is derived from an EMBL/GenBank/DDBJ whole genome shotgun (WGS) entry which is preliminary data.</text>
</comment>
<accession>A0ABP4DVF4</accession>
<dbReference type="EMBL" id="BAAALD010000007">
    <property type="protein sequence ID" value="GAA1073700.1"/>
    <property type="molecule type" value="Genomic_DNA"/>
</dbReference>
<dbReference type="PROSITE" id="PS50893">
    <property type="entry name" value="ABC_TRANSPORTER_2"/>
    <property type="match status" value="1"/>
</dbReference>
<dbReference type="Proteomes" id="UP001499987">
    <property type="component" value="Unassembled WGS sequence"/>
</dbReference>
<keyword evidence="6" id="KW-1185">Reference proteome</keyword>
<evidence type="ECO:0000313" key="6">
    <source>
        <dbReference type="Proteomes" id="UP001499987"/>
    </source>
</evidence>
<evidence type="ECO:0000256" key="2">
    <source>
        <dbReference type="ARBA" id="ARBA00022741"/>
    </source>
</evidence>
<dbReference type="InterPro" id="IPR017911">
    <property type="entry name" value="MacB-like_ATP-bd"/>
</dbReference>
<evidence type="ECO:0000256" key="3">
    <source>
        <dbReference type="ARBA" id="ARBA00022840"/>
    </source>
</evidence>
<dbReference type="SUPFAM" id="SSF52540">
    <property type="entry name" value="P-loop containing nucleoside triphosphate hydrolases"/>
    <property type="match status" value="1"/>
</dbReference>
<gene>
    <name evidence="5" type="ORF">GCM10009663_12390</name>
</gene>
<keyword evidence="3 5" id="KW-0067">ATP-binding</keyword>